<dbReference type="EMBL" id="LXQA010139776">
    <property type="protein sequence ID" value="MCI24142.1"/>
    <property type="molecule type" value="Genomic_DNA"/>
</dbReference>
<dbReference type="Proteomes" id="UP000265520">
    <property type="component" value="Unassembled WGS sequence"/>
</dbReference>
<sequence>VDGEDWWYPACKCHKSVTPDSSAYYCSRCVKHVFQMIPSSCRFRVKLRVIDGTVDAVFVMFDGDM</sequence>
<name>A0A392QJW0_9FABA</name>
<accession>A0A392QJW0</accession>
<organism evidence="1 2">
    <name type="scientific">Trifolium medium</name>
    <dbReference type="NCBI Taxonomy" id="97028"/>
    <lineage>
        <taxon>Eukaryota</taxon>
        <taxon>Viridiplantae</taxon>
        <taxon>Streptophyta</taxon>
        <taxon>Embryophyta</taxon>
        <taxon>Tracheophyta</taxon>
        <taxon>Spermatophyta</taxon>
        <taxon>Magnoliopsida</taxon>
        <taxon>eudicotyledons</taxon>
        <taxon>Gunneridae</taxon>
        <taxon>Pentapetalae</taxon>
        <taxon>rosids</taxon>
        <taxon>fabids</taxon>
        <taxon>Fabales</taxon>
        <taxon>Fabaceae</taxon>
        <taxon>Papilionoideae</taxon>
        <taxon>50 kb inversion clade</taxon>
        <taxon>NPAAA clade</taxon>
        <taxon>Hologalegina</taxon>
        <taxon>IRL clade</taxon>
        <taxon>Trifolieae</taxon>
        <taxon>Trifolium</taxon>
    </lineage>
</organism>
<evidence type="ECO:0000313" key="2">
    <source>
        <dbReference type="Proteomes" id="UP000265520"/>
    </source>
</evidence>
<feature type="non-terminal residue" evidence="1">
    <location>
        <position position="1"/>
    </location>
</feature>
<reference evidence="1 2" key="1">
    <citation type="journal article" date="2018" name="Front. Plant Sci.">
        <title>Red Clover (Trifolium pratense) and Zigzag Clover (T. medium) - A Picture of Genomic Similarities and Differences.</title>
        <authorList>
            <person name="Dluhosova J."/>
            <person name="Istvanek J."/>
            <person name="Nedelnik J."/>
            <person name="Repkova J."/>
        </authorList>
    </citation>
    <scope>NUCLEOTIDE SEQUENCE [LARGE SCALE GENOMIC DNA]</scope>
    <source>
        <strain evidence="2">cv. 10/8</strain>
        <tissue evidence="1">Leaf</tissue>
    </source>
</reference>
<dbReference type="InterPro" id="IPR012340">
    <property type="entry name" value="NA-bd_OB-fold"/>
</dbReference>
<dbReference type="Gene3D" id="2.40.50.140">
    <property type="entry name" value="Nucleic acid-binding proteins"/>
    <property type="match status" value="1"/>
</dbReference>
<dbReference type="SUPFAM" id="SSF50249">
    <property type="entry name" value="Nucleic acid-binding proteins"/>
    <property type="match status" value="1"/>
</dbReference>
<protein>
    <submittedName>
        <fullName evidence="1">Replication factor A protein</fullName>
    </submittedName>
</protein>
<dbReference type="AlphaFoldDB" id="A0A392QJW0"/>
<proteinExistence type="predicted"/>
<comment type="caution">
    <text evidence="1">The sequence shown here is derived from an EMBL/GenBank/DDBJ whole genome shotgun (WGS) entry which is preliminary data.</text>
</comment>
<evidence type="ECO:0000313" key="1">
    <source>
        <dbReference type="EMBL" id="MCI24142.1"/>
    </source>
</evidence>
<keyword evidence="2" id="KW-1185">Reference proteome</keyword>